<reference evidence="2 4" key="1">
    <citation type="submission" date="2015-05" db="EMBL/GenBank/DDBJ databases">
        <title>Genome assembly of Archangium gephyra DSM 2261.</title>
        <authorList>
            <person name="Sharma G."/>
            <person name="Subramanian S."/>
        </authorList>
    </citation>
    <scope>NUCLEOTIDE SEQUENCE [LARGE SCALE GENOMIC DNA]</scope>
    <source>
        <strain evidence="2 4">DSM 2261</strain>
    </source>
</reference>
<keyword evidence="1" id="KW-0472">Membrane</keyword>
<name>A0AAC8TEK1_9BACT</name>
<dbReference type="AlphaFoldDB" id="A0AAC8TEK1"/>
<keyword evidence="1" id="KW-0812">Transmembrane</keyword>
<feature type="transmembrane region" description="Helical" evidence="1">
    <location>
        <begin position="117"/>
        <end position="140"/>
    </location>
</feature>
<proteinExistence type="predicted"/>
<feature type="transmembrane region" description="Helical" evidence="1">
    <location>
        <begin position="68"/>
        <end position="85"/>
    </location>
</feature>
<dbReference type="Proteomes" id="UP000035579">
    <property type="component" value="Chromosome"/>
</dbReference>
<reference evidence="3 5" key="2">
    <citation type="submission" date="2018-08" db="EMBL/GenBank/DDBJ databases">
        <title>Genomic Encyclopedia of Archaeal and Bacterial Type Strains, Phase II (KMG-II): from individual species to whole genera.</title>
        <authorList>
            <person name="Goeker M."/>
        </authorList>
    </citation>
    <scope>NUCLEOTIDE SEQUENCE [LARGE SCALE GENOMIC DNA]</scope>
    <source>
        <strain evidence="3 5">DSM 2261</strain>
    </source>
</reference>
<evidence type="ECO:0000313" key="5">
    <source>
        <dbReference type="Proteomes" id="UP000256345"/>
    </source>
</evidence>
<feature type="transmembrane region" description="Helical" evidence="1">
    <location>
        <begin position="146"/>
        <end position="163"/>
    </location>
</feature>
<evidence type="ECO:0000256" key="1">
    <source>
        <dbReference type="SAM" id="Phobius"/>
    </source>
</evidence>
<dbReference type="Pfam" id="PF03596">
    <property type="entry name" value="Cad"/>
    <property type="match status" value="1"/>
</dbReference>
<dbReference type="EMBL" id="CP011509">
    <property type="protein sequence ID" value="AKJ02967.1"/>
    <property type="molecule type" value="Genomic_DNA"/>
</dbReference>
<dbReference type="InterPro" id="IPR004676">
    <property type="entry name" value="Cd-R_transporter"/>
</dbReference>
<sequence>MAASLTLLGISTTVFVSTNIDDIFLLAAFFADPHLRARAVVAGQFLGIGVLVLGSVLASVAALAIPEGYTALLGVVPLILGVRKLRELMRPRGASATEEEQAEAAEQQLERRTHSQVLAVAGVTVANGGDNLGVYIPLFASDPRAIPGHVVVFAVMTALWCLAGHSLVKNRLLGEHIQRYGHRVLPFVLIGLGLYILAGARVLLG</sequence>
<dbReference type="Proteomes" id="UP000256345">
    <property type="component" value="Unassembled WGS sequence"/>
</dbReference>
<keyword evidence="5" id="KW-1185">Reference proteome</keyword>
<organism evidence="2 4">
    <name type="scientific">Archangium gephyra</name>
    <dbReference type="NCBI Taxonomy" id="48"/>
    <lineage>
        <taxon>Bacteria</taxon>
        <taxon>Pseudomonadati</taxon>
        <taxon>Myxococcota</taxon>
        <taxon>Myxococcia</taxon>
        <taxon>Myxococcales</taxon>
        <taxon>Cystobacterineae</taxon>
        <taxon>Archangiaceae</taxon>
        <taxon>Archangium</taxon>
    </lineage>
</organism>
<evidence type="ECO:0000313" key="2">
    <source>
        <dbReference type="EMBL" id="AKJ02967.1"/>
    </source>
</evidence>
<dbReference type="EMBL" id="QUMU01000013">
    <property type="protein sequence ID" value="REG25092.1"/>
    <property type="molecule type" value="Genomic_DNA"/>
</dbReference>
<feature type="transmembrane region" description="Helical" evidence="1">
    <location>
        <begin position="184"/>
        <end position="204"/>
    </location>
</feature>
<accession>A0AAC8TEK1</accession>
<gene>
    <name evidence="2" type="ORF">AA314_04593</name>
    <name evidence="3" type="ORF">ATI61_113156</name>
</gene>
<dbReference type="KEGG" id="age:AA314_04593"/>
<evidence type="ECO:0000313" key="3">
    <source>
        <dbReference type="EMBL" id="REG25092.1"/>
    </source>
</evidence>
<dbReference type="RefSeq" id="WP_047857158.1">
    <property type="nucleotide sequence ID" value="NZ_CP011509.1"/>
</dbReference>
<feature type="transmembrane region" description="Helical" evidence="1">
    <location>
        <begin position="41"/>
        <end position="62"/>
    </location>
</feature>
<keyword evidence="1" id="KW-1133">Transmembrane helix</keyword>
<evidence type="ECO:0000313" key="4">
    <source>
        <dbReference type="Proteomes" id="UP000035579"/>
    </source>
</evidence>
<feature type="transmembrane region" description="Helical" evidence="1">
    <location>
        <begin position="6"/>
        <end position="29"/>
    </location>
</feature>
<protein>
    <submittedName>
        <fullName evidence="3">Cadmium resistance protein CadD (Predicted permease)</fullName>
    </submittedName>
    <submittedName>
        <fullName evidence="2">Cadmium resistance transporter</fullName>
    </submittedName>
</protein>